<dbReference type="Proteomes" id="UP000251545">
    <property type="component" value="Unassembled WGS sequence"/>
</dbReference>
<name>A0A362WZK3_9FLAO</name>
<evidence type="ECO:0000313" key="2">
    <source>
        <dbReference type="Proteomes" id="UP000251545"/>
    </source>
</evidence>
<gene>
    <name evidence="1" type="ORF">CLV33_1183</name>
</gene>
<organism evidence="1 2">
    <name type="scientific">Jejuia pallidilutea</name>
    <dbReference type="NCBI Taxonomy" id="504487"/>
    <lineage>
        <taxon>Bacteria</taxon>
        <taxon>Pseudomonadati</taxon>
        <taxon>Bacteroidota</taxon>
        <taxon>Flavobacteriia</taxon>
        <taxon>Flavobacteriales</taxon>
        <taxon>Flavobacteriaceae</taxon>
        <taxon>Jejuia</taxon>
    </lineage>
</organism>
<dbReference type="SUPFAM" id="SSF54427">
    <property type="entry name" value="NTF2-like"/>
    <property type="match status" value="1"/>
</dbReference>
<keyword evidence="1" id="KW-0413">Isomerase</keyword>
<reference evidence="1 2" key="1">
    <citation type="submission" date="2018-02" db="EMBL/GenBank/DDBJ databases">
        <title>Genomic Encyclopedia of Archaeal and Bacterial Type Strains, Phase II (KMG-II): from individual species to whole genera.</title>
        <authorList>
            <person name="Goeker M."/>
        </authorList>
    </citation>
    <scope>NUCLEOTIDE SEQUENCE [LARGE SCALE GENOMIC DNA]</scope>
    <source>
        <strain evidence="1 2">DSM 21165</strain>
    </source>
</reference>
<sequence length="164" mass="18738">MKNVILILLTLFLISCNEKNSKSEIKATDVNEIDIQAELASIEETRSGFQLAIKEKRYADLRNFGTKDIISLTPICGTWEEYKRLRNEPVGSFSYDSLIMKPKETIIVSDSIAYDFGTSSVYYTNEQGESVEIEDTFLAILKKDKNDGKWKLHREVATTNKLEK</sequence>
<dbReference type="Gene3D" id="3.10.450.50">
    <property type="match status" value="1"/>
</dbReference>
<evidence type="ECO:0000313" key="1">
    <source>
        <dbReference type="EMBL" id="PQV44724.1"/>
    </source>
</evidence>
<proteinExistence type="predicted"/>
<dbReference type="GO" id="GO:0016853">
    <property type="term" value="F:isomerase activity"/>
    <property type="evidence" value="ECO:0007669"/>
    <property type="project" value="UniProtKB-KW"/>
</dbReference>
<protein>
    <submittedName>
        <fullName evidence="1">Ketosteroid isomerase-like protein</fullName>
    </submittedName>
</protein>
<dbReference type="RefSeq" id="WP_146109767.1">
    <property type="nucleotide sequence ID" value="NZ_PVEO01000018.1"/>
</dbReference>
<dbReference type="InterPro" id="IPR032710">
    <property type="entry name" value="NTF2-like_dom_sf"/>
</dbReference>
<dbReference type="PROSITE" id="PS51257">
    <property type="entry name" value="PROKAR_LIPOPROTEIN"/>
    <property type="match status" value="1"/>
</dbReference>
<dbReference type="AlphaFoldDB" id="A0A362WZK3"/>
<comment type="caution">
    <text evidence="1">The sequence shown here is derived from an EMBL/GenBank/DDBJ whole genome shotgun (WGS) entry which is preliminary data.</text>
</comment>
<accession>A0A362WZK3</accession>
<dbReference type="EMBL" id="PVEO01000018">
    <property type="protein sequence ID" value="PQV44724.1"/>
    <property type="molecule type" value="Genomic_DNA"/>
</dbReference>